<name>R3U7V1_9ENTE</name>
<dbReference type="GO" id="GO:0005886">
    <property type="term" value="C:plasma membrane"/>
    <property type="evidence" value="ECO:0007669"/>
    <property type="project" value="UniProtKB-SubCell"/>
</dbReference>
<accession>R3U7V1</accession>
<dbReference type="InterPro" id="IPR024923">
    <property type="entry name" value="PG_synth_SpoVB"/>
</dbReference>
<feature type="transmembrane region" description="Helical" evidence="6">
    <location>
        <begin position="99"/>
        <end position="121"/>
    </location>
</feature>
<feature type="transmembrane region" description="Helical" evidence="6">
    <location>
        <begin position="410"/>
        <end position="429"/>
    </location>
</feature>
<keyword evidence="5 6" id="KW-0472">Membrane</keyword>
<dbReference type="PANTHER" id="PTHR30250">
    <property type="entry name" value="PST FAMILY PREDICTED COLANIC ACID TRANSPORTER"/>
    <property type="match status" value="1"/>
</dbReference>
<feature type="transmembrane region" description="Helical" evidence="6">
    <location>
        <begin position="379"/>
        <end position="398"/>
    </location>
</feature>
<sequence>MDNQTQPVSKELTNQEKMARGSAWMTASNIISRLLGAVYIIPWYAWMGEYGKTANGLMNMGYNVYALFLLVSTAGIPAAIAKQVAHYNSLNEYQTSRQLFIRALQMMAILGVVFAGLMYIGSPWLANASGGGKDLIPTMQALSIAVLVFPCMSVIRGYFQGNQEMMPFALSQIVEQVARVFYMLLTVFIIMKLGKGDYVAAVTQSTLAAFVGMLAGFAVLLYFLQKQKVKMDVFVERSSKELNVATKDLLIETVKEAIPFIIVGSGVTIFKLVDQMTFVKAMENATSYSHEHLIELFSIFSANPDKLTMVVIALATSIAMAGLPLITEAATIKDHIGLAKLTNNNIQLFAFVMFPATFGMMLLAYPLNTLFYSPDSLGTKLLIQACIAGLLLGLYMLASNMLQGMYQNTAAITYLAIGFVVKLILQYPMIRLLEVYGPLTATMIGFGVSCFLIVRKIHQVTRFNISLTARRTLLIFIMTMLMVIAAGIARFIFGLVLNTDSKFQSFILIILVAAVGGATYGYLALKSRLADKLLGNRVGDLRRKLKIK</sequence>
<dbReference type="InterPro" id="IPR002797">
    <property type="entry name" value="Polysacc_synth"/>
</dbReference>
<evidence type="ECO:0000256" key="2">
    <source>
        <dbReference type="ARBA" id="ARBA00022475"/>
    </source>
</evidence>
<feature type="transmembrane region" description="Helical" evidence="6">
    <location>
        <begin position="21"/>
        <end position="45"/>
    </location>
</feature>
<evidence type="ECO:0000256" key="6">
    <source>
        <dbReference type="SAM" id="Phobius"/>
    </source>
</evidence>
<keyword evidence="4 6" id="KW-1133">Transmembrane helix</keyword>
<dbReference type="PIRSF" id="PIRSF038958">
    <property type="entry name" value="PG_synth_SpoVB"/>
    <property type="match status" value="1"/>
</dbReference>
<dbReference type="EMBL" id="AJAT01000003">
    <property type="protein sequence ID" value="EOL50029.1"/>
    <property type="molecule type" value="Genomic_DNA"/>
</dbReference>
<dbReference type="Pfam" id="PF01943">
    <property type="entry name" value="Polysacc_synt"/>
    <property type="match status" value="1"/>
</dbReference>
<evidence type="ECO:0000256" key="1">
    <source>
        <dbReference type="ARBA" id="ARBA00004651"/>
    </source>
</evidence>
<feature type="transmembrane region" description="Helical" evidence="6">
    <location>
        <begin position="257"/>
        <end position="273"/>
    </location>
</feature>
<evidence type="ECO:0000313" key="7">
    <source>
        <dbReference type="EMBL" id="EOL50029.1"/>
    </source>
</evidence>
<organism evidence="7 8">
    <name type="scientific">Enterococcus phoeniculicola ATCC BAA-412</name>
    <dbReference type="NCBI Taxonomy" id="1158610"/>
    <lineage>
        <taxon>Bacteria</taxon>
        <taxon>Bacillati</taxon>
        <taxon>Bacillota</taxon>
        <taxon>Bacilli</taxon>
        <taxon>Lactobacillales</taxon>
        <taxon>Enterococcaceae</taxon>
        <taxon>Enterococcus</taxon>
    </lineage>
</organism>
<dbReference type="OrthoDB" id="9775950at2"/>
<comment type="caution">
    <text evidence="7">The sequence shown here is derived from an EMBL/GenBank/DDBJ whole genome shotgun (WGS) entry which is preliminary data.</text>
</comment>
<protein>
    <submittedName>
        <fullName evidence="7">Polysaccharide biosynthesis protein</fullName>
    </submittedName>
</protein>
<dbReference type="AlphaFoldDB" id="R3U7V1"/>
<evidence type="ECO:0000256" key="5">
    <source>
        <dbReference type="ARBA" id="ARBA00023136"/>
    </source>
</evidence>
<dbReference type="PATRIC" id="fig|1158610.3.peg.54"/>
<dbReference type="RefSeq" id="WP_010766764.1">
    <property type="nucleotide sequence ID" value="NZ_ASWE01000007.1"/>
</dbReference>
<dbReference type="Proteomes" id="UP000013785">
    <property type="component" value="Unassembled WGS sequence"/>
</dbReference>
<evidence type="ECO:0000256" key="4">
    <source>
        <dbReference type="ARBA" id="ARBA00022989"/>
    </source>
</evidence>
<keyword evidence="3 6" id="KW-0812">Transmembrane</keyword>
<keyword evidence="8" id="KW-1185">Reference proteome</keyword>
<dbReference type="PANTHER" id="PTHR30250:SF21">
    <property type="entry name" value="LIPID II FLIPPASE MURJ"/>
    <property type="match status" value="1"/>
</dbReference>
<feature type="transmembrane region" description="Helical" evidence="6">
    <location>
        <begin position="65"/>
        <end position="87"/>
    </location>
</feature>
<keyword evidence="2" id="KW-1003">Cell membrane</keyword>
<reference evidence="7 8" key="1">
    <citation type="submission" date="2013-02" db="EMBL/GenBank/DDBJ databases">
        <title>The Genome Sequence of Enterococcus phoeniculicola BAA-412.</title>
        <authorList>
            <consortium name="The Broad Institute Genome Sequencing Platform"/>
            <consortium name="The Broad Institute Genome Sequencing Center for Infectious Disease"/>
            <person name="Earl A.M."/>
            <person name="Gilmore M.S."/>
            <person name="Lebreton F."/>
            <person name="Walker B."/>
            <person name="Young S.K."/>
            <person name="Zeng Q."/>
            <person name="Gargeya S."/>
            <person name="Fitzgerald M."/>
            <person name="Haas B."/>
            <person name="Abouelleil A."/>
            <person name="Alvarado L."/>
            <person name="Arachchi H.M."/>
            <person name="Berlin A.M."/>
            <person name="Chapman S.B."/>
            <person name="Dewar J."/>
            <person name="Goldberg J."/>
            <person name="Griggs A."/>
            <person name="Gujja S."/>
            <person name="Hansen M."/>
            <person name="Howarth C."/>
            <person name="Imamovic A."/>
            <person name="Larimer J."/>
            <person name="McCowan C."/>
            <person name="Murphy C."/>
            <person name="Neiman D."/>
            <person name="Pearson M."/>
            <person name="Priest M."/>
            <person name="Roberts A."/>
            <person name="Saif S."/>
            <person name="Shea T."/>
            <person name="Sisk P."/>
            <person name="Sykes S."/>
            <person name="Wortman J."/>
            <person name="Nusbaum C."/>
            <person name="Birren B."/>
        </authorList>
    </citation>
    <scope>NUCLEOTIDE SEQUENCE [LARGE SCALE GENOMIC DNA]</scope>
    <source>
        <strain evidence="7 8">ATCC BAA-412</strain>
    </source>
</reference>
<dbReference type="CDD" id="cd13124">
    <property type="entry name" value="MATE_SpoVB_like"/>
    <property type="match status" value="1"/>
</dbReference>
<dbReference type="STRING" id="154621.RV11_GL002656"/>
<comment type="subcellular location">
    <subcellularLocation>
        <location evidence="1">Cell membrane</location>
        <topology evidence="1">Multi-pass membrane protein</topology>
    </subcellularLocation>
</comment>
<feature type="transmembrane region" description="Helical" evidence="6">
    <location>
        <begin position="474"/>
        <end position="497"/>
    </location>
</feature>
<proteinExistence type="predicted"/>
<feature type="transmembrane region" description="Helical" evidence="6">
    <location>
        <begin position="307"/>
        <end position="327"/>
    </location>
</feature>
<evidence type="ECO:0000256" key="3">
    <source>
        <dbReference type="ARBA" id="ARBA00022692"/>
    </source>
</evidence>
<feature type="transmembrane region" description="Helical" evidence="6">
    <location>
        <begin position="435"/>
        <end position="454"/>
    </location>
</feature>
<feature type="transmembrane region" description="Helical" evidence="6">
    <location>
        <begin position="141"/>
        <end position="159"/>
    </location>
</feature>
<feature type="transmembrane region" description="Helical" evidence="6">
    <location>
        <begin position="348"/>
        <end position="367"/>
    </location>
</feature>
<feature type="transmembrane region" description="Helical" evidence="6">
    <location>
        <begin position="207"/>
        <end position="224"/>
    </location>
</feature>
<dbReference type="InterPro" id="IPR050833">
    <property type="entry name" value="Poly_Biosynth_Transport"/>
</dbReference>
<gene>
    <name evidence="7" type="ORF">UC3_00077</name>
</gene>
<evidence type="ECO:0000313" key="8">
    <source>
        <dbReference type="Proteomes" id="UP000013785"/>
    </source>
</evidence>
<feature type="transmembrane region" description="Helical" evidence="6">
    <location>
        <begin position="503"/>
        <end position="525"/>
    </location>
</feature>
<dbReference type="eggNOG" id="COG2244">
    <property type="taxonomic scope" value="Bacteria"/>
</dbReference>
<dbReference type="HOGENOM" id="CLU_022017_1_1_9"/>